<dbReference type="RefSeq" id="WP_214440492.1">
    <property type="nucleotide sequence ID" value="NZ_JAECZB010000067.1"/>
</dbReference>
<dbReference type="Gene3D" id="3.40.50.150">
    <property type="entry name" value="Vaccinia Virus protein VP39"/>
    <property type="match status" value="1"/>
</dbReference>
<dbReference type="GO" id="GO:0008610">
    <property type="term" value="P:lipid biosynthetic process"/>
    <property type="evidence" value="ECO:0007669"/>
    <property type="project" value="UniProtKB-ARBA"/>
</dbReference>
<dbReference type="Gene3D" id="3.40.50.720">
    <property type="entry name" value="NAD(P)-binding Rossmann-like Domain"/>
    <property type="match status" value="1"/>
</dbReference>
<keyword evidence="5" id="KW-0808">Transferase</keyword>
<evidence type="ECO:0000313" key="9">
    <source>
        <dbReference type="Proteomes" id="UP000599391"/>
    </source>
</evidence>
<keyword evidence="4" id="KW-0436">Ligase</keyword>
<dbReference type="CDD" id="cd05235">
    <property type="entry name" value="SDR_e1"/>
    <property type="match status" value="1"/>
</dbReference>
<dbReference type="Pfam" id="PF08242">
    <property type="entry name" value="Methyltransf_12"/>
    <property type="match status" value="1"/>
</dbReference>
<keyword evidence="9" id="KW-1185">Reference proteome</keyword>
<accession>A0A8J7HFR3</accession>
<dbReference type="SUPFAM" id="SSF56801">
    <property type="entry name" value="Acetyl-CoA synthetase-like"/>
    <property type="match status" value="1"/>
</dbReference>
<dbReference type="InterPro" id="IPR013120">
    <property type="entry name" value="FAR_NAD-bd"/>
</dbReference>
<dbReference type="GO" id="GO:0005829">
    <property type="term" value="C:cytosol"/>
    <property type="evidence" value="ECO:0007669"/>
    <property type="project" value="TreeGrafter"/>
</dbReference>
<dbReference type="FunFam" id="2.30.38.10:FF:000001">
    <property type="entry name" value="Non-ribosomal peptide synthetase PvdI"/>
    <property type="match status" value="1"/>
</dbReference>
<dbReference type="Gene3D" id="3.30.559.30">
    <property type="entry name" value="Nonribosomal peptide synthetase, condensation domain"/>
    <property type="match status" value="1"/>
</dbReference>
<dbReference type="InterPro" id="IPR010071">
    <property type="entry name" value="AA_adenyl_dom"/>
</dbReference>
<dbReference type="InterPro" id="IPR029063">
    <property type="entry name" value="SAM-dependent_MTases_sf"/>
</dbReference>
<dbReference type="PROSITE" id="PS00455">
    <property type="entry name" value="AMP_BINDING"/>
    <property type="match status" value="1"/>
</dbReference>
<dbReference type="PANTHER" id="PTHR45527">
    <property type="entry name" value="NONRIBOSOMAL PEPTIDE SYNTHETASE"/>
    <property type="match status" value="1"/>
</dbReference>
<dbReference type="FunFam" id="1.10.1200.10:FF:000016">
    <property type="entry name" value="Non-ribosomal peptide synthase"/>
    <property type="match status" value="1"/>
</dbReference>
<dbReference type="FunFam" id="3.30.559.10:FF:000012">
    <property type="entry name" value="Non-ribosomal peptide synthetase"/>
    <property type="match status" value="1"/>
</dbReference>
<evidence type="ECO:0000256" key="1">
    <source>
        <dbReference type="ARBA" id="ARBA00001957"/>
    </source>
</evidence>
<name>A0A8J7HFR3_9CYAN</name>
<dbReference type="FunFam" id="3.40.50.980:FF:000001">
    <property type="entry name" value="Non-ribosomal peptide synthetase"/>
    <property type="match status" value="1"/>
</dbReference>
<dbReference type="Proteomes" id="UP000599391">
    <property type="component" value="Unassembled WGS sequence"/>
</dbReference>
<dbReference type="EMBL" id="JAECZB010000067">
    <property type="protein sequence ID" value="MBH8554249.1"/>
    <property type="molecule type" value="Genomic_DNA"/>
</dbReference>
<dbReference type="Pfam" id="PF00501">
    <property type="entry name" value="AMP-binding"/>
    <property type="match status" value="1"/>
</dbReference>
<dbReference type="InterPro" id="IPR036291">
    <property type="entry name" value="NAD(P)-bd_dom_sf"/>
</dbReference>
<organism evidence="8 9">
    <name type="scientific">Atlanticothrix silvestris CENA357</name>
    <dbReference type="NCBI Taxonomy" id="1725252"/>
    <lineage>
        <taxon>Bacteria</taxon>
        <taxon>Bacillati</taxon>
        <taxon>Cyanobacteriota</taxon>
        <taxon>Cyanophyceae</taxon>
        <taxon>Nostocales</taxon>
        <taxon>Nodulariaceae</taxon>
        <taxon>Atlanticothrix</taxon>
        <taxon>Atlanticothrix silvestris</taxon>
    </lineage>
</organism>
<dbReference type="Gene3D" id="3.30.559.10">
    <property type="entry name" value="Chloramphenicol acetyltransferase-like domain"/>
    <property type="match status" value="1"/>
</dbReference>
<dbReference type="Gene3D" id="3.40.50.980">
    <property type="match status" value="2"/>
</dbReference>
<dbReference type="Gene3D" id="2.30.38.10">
    <property type="entry name" value="Luciferase, Domain 3"/>
    <property type="match status" value="1"/>
</dbReference>
<dbReference type="InterPro" id="IPR023213">
    <property type="entry name" value="CAT-like_dom_sf"/>
</dbReference>
<dbReference type="SUPFAM" id="SSF52777">
    <property type="entry name" value="CoA-dependent acyltransferases"/>
    <property type="match status" value="2"/>
</dbReference>
<dbReference type="SUPFAM" id="SSF47336">
    <property type="entry name" value="ACP-like"/>
    <property type="match status" value="1"/>
</dbReference>
<comment type="caution">
    <text evidence="8">The sequence shown here is derived from an EMBL/GenBank/DDBJ whole genome shotgun (WGS) entry which is preliminary data.</text>
</comment>
<evidence type="ECO:0000259" key="7">
    <source>
        <dbReference type="PROSITE" id="PS50075"/>
    </source>
</evidence>
<evidence type="ECO:0000256" key="6">
    <source>
        <dbReference type="ARBA" id="ARBA00022737"/>
    </source>
</evidence>
<proteinExistence type="predicted"/>
<dbReference type="Gene3D" id="3.30.300.30">
    <property type="match status" value="2"/>
</dbReference>
<dbReference type="InterPro" id="IPR036736">
    <property type="entry name" value="ACP-like_sf"/>
</dbReference>
<evidence type="ECO:0000256" key="2">
    <source>
        <dbReference type="ARBA" id="ARBA00022450"/>
    </source>
</evidence>
<dbReference type="PROSITE" id="PS50075">
    <property type="entry name" value="CARRIER"/>
    <property type="match status" value="1"/>
</dbReference>
<dbReference type="FunFam" id="3.40.50.12780:FF:000012">
    <property type="entry name" value="Non-ribosomal peptide synthetase"/>
    <property type="match status" value="1"/>
</dbReference>
<feature type="domain" description="Carrier" evidence="7">
    <location>
        <begin position="1408"/>
        <end position="1483"/>
    </location>
</feature>
<keyword evidence="6" id="KW-0677">Repeat</keyword>
<dbReference type="GO" id="GO:0016740">
    <property type="term" value="F:transferase activity"/>
    <property type="evidence" value="ECO:0007669"/>
    <property type="project" value="UniProtKB-KW"/>
</dbReference>
<reference evidence="8 9" key="1">
    <citation type="journal article" date="2021" name="Int. J. Syst. Evol. Microbiol.">
        <title>Amazonocrinis nigriterrae gen. nov., sp. nov., Atlanticothrix silvestris gen. nov., sp. nov. and Dendronalium phyllosphericum gen. nov., sp. nov., nostocacean cyanobacteria from Brazilian environments.</title>
        <authorList>
            <person name="Alvarenga D.O."/>
            <person name="Andreote A.P.D."/>
            <person name="Branco L.H.Z."/>
            <person name="Delbaje E."/>
            <person name="Cruz R.B."/>
            <person name="Varani A.M."/>
            <person name="Fiore M.F."/>
        </authorList>
    </citation>
    <scope>NUCLEOTIDE SEQUENCE [LARGE SCALE GENOMIC DNA]</scope>
    <source>
        <strain evidence="8 9">CENA357</strain>
    </source>
</reference>
<keyword evidence="2" id="KW-0596">Phosphopantetheine</keyword>
<protein>
    <submittedName>
        <fullName evidence="8">Amino acid adenylation domain-containing protein</fullName>
    </submittedName>
</protein>
<comment type="cofactor">
    <cofactor evidence="1">
        <name>pantetheine 4'-phosphate</name>
        <dbReference type="ChEBI" id="CHEBI:47942"/>
    </cofactor>
</comment>
<dbReference type="SMART" id="SM00823">
    <property type="entry name" value="PKS_PP"/>
    <property type="match status" value="1"/>
</dbReference>
<dbReference type="InterPro" id="IPR020845">
    <property type="entry name" value="AMP-binding_CS"/>
</dbReference>
<dbReference type="NCBIfam" id="TIGR01746">
    <property type="entry name" value="Thioester-redct"/>
    <property type="match status" value="1"/>
</dbReference>
<dbReference type="Pfam" id="PF07993">
    <property type="entry name" value="NAD_binding_4"/>
    <property type="match status" value="1"/>
</dbReference>
<evidence type="ECO:0000256" key="5">
    <source>
        <dbReference type="ARBA" id="ARBA00022679"/>
    </source>
</evidence>
<dbReference type="GO" id="GO:0009403">
    <property type="term" value="P:toxin biosynthetic process"/>
    <property type="evidence" value="ECO:0007669"/>
    <property type="project" value="UniProtKB-ARBA"/>
</dbReference>
<dbReference type="GO" id="GO:0016874">
    <property type="term" value="F:ligase activity"/>
    <property type="evidence" value="ECO:0007669"/>
    <property type="project" value="UniProtKB-KW"/>
</dbReference>
<dbReference type="InterPro" id="IPR009081">
    <property type="entry name" value="PP-bd_ACP"/>
</dbReference>
<dbReference type="GO" id="GO:0072330">
    <property type="term" value="P:monocarboxylic acid biosynthetic process"/>
    <property type="evidence" value="ECO:0007669"/>
    <property type="project" value="UniProtKB-ARBA"/>
</dbReference>
<dbReference type="InterPro" id="IPR010080">
    <property type="entry name" value="Thioester_reductase-like_dom"/>
</dbReference>
<dbReference type="InterPro" id="IPR000873">
    <property type="entry name" value="AMP-dep_synth/lig_dom"/>
</dbReference>
<dbReference type="GO" id="GO:0043041">
    <property type="term" value="P:amino acid activation for nonribosomal peptide biosynthetic process"/>
    <property type="evidence" value="ECO:0007669"/>
    <property type="project" value="TreeGrafter"/>
</dbReference>
<dbReference type="CDD" id="cd19531">
    <property type="entry name" value="LCL_NRPS-like"/>
    <property type="match status" value="1"/>
</dbReference>
<dbReference type="SUPFAM" id="SSF51735">
    <property type="entry name" value="NAD(P)-binding Rossmann-fold domains"/>
    <property type="match status" value="1"/>
</dbReference>
<gene>
    <name evidence="8" type="ORF">I8751_18135</name>
</gene>
<dbReference type="CDD" id="cd02440">
    <property type="entry name" value="AdoMet_MTases"/>
    <property type="match status" value="1"/>
</dbReference>
<dbReference type="PANTHER" id="PTHR45527:SF14">
    <property type="entry name" value="PLIPASTATIN SYNTHASE SUBUNIT B"/>
    <property type="match status" value="1"/>
</dbReference>
<dbReference type="NCBIfam" id="TIGR01733">
    <property type="entry name" value="AA-adenyl-dom"/>
    <property type="match status" value="1"/>
</dbReference>
<dbReference type="Gene3D" id="1.10.1200.10">
    <property type="entry name" value="ACP-like"/>
    <property type="match status" value="1"/>
</dbReference>
<dbReference type="InterPro" id="IPR013217">
    <property type="entry name" value="Methyltransf_12"/>
</dbReference>
<sequence length="1907" mass="214088">MSDLQKQAFFQQLLLKKGIKTAPTQIIPRRTVTSPCPLSFAQQRLWFLYQLEPDSAFYNTPVALHLSGELDLIALERSINEIIRRHEVLRTTFVTVQGQPMQVIASSLTLPLVVVDLQAVPEQQAKAWELATEEAQKPFDLATGPLLRTTVLRLSETENVLLFTIHHIVSDGWTIGILIREVAALYEAFSQGLPSPLPELPIQYADFAIWQRQWLQGEVLESQVSYWQKQIGNDPPILQLPTDYPRPAVETFQGATQSFTVPPEITAKLKILSRQADATLFMTLLAAFKTLLHRYTSANDILVGSPIANRHYTEIEGLIGFFVNTLVLRTNLASNPTFLELLRQVRECTLGAYTHQDLPFEYLVDSLQIERDLSYNPIFQVLFALQNAPKKQLHLSGLTVNYLNADNKTAKFDLLLSMEEGESGLTGSLEYNTNLFEAATITRMVEHFLTLLAGIVANPQQHISNLPLLTQEQQQQLLVEWNPPANYPTDECIHQLFEAQVERTPDAIALVYEDQQLTYQELNIKANQIAHYLRGLGVDAEVLVGLCVERSLDMIVAMLGILKAGGAYVPLDPNYPQHRLAYILEDSQVKVLLTQKHLVDAVSQDNCTVICLDADWEKISQNSKKNSQSLVNSQNLAYLIYTSGSTGKPKGVAIEHRSAVTLLYWAETVFTATELSGVLAATSICFDLSIFEIFVPLSWGGKVILAENPLYLPTLPAANQVKLINTVPSAIAELLRIDGIPPTVCTINLAGEPLPNTLVQKLYQLPHIRQVYNLYGPSEDTTYSTFALIPPGADRIPPIGRAIAHTQTYILDNYLQPVPIGVPGELYLGGAGLARGYLHRPELTAEKFIPNLYAKSGERLYKTGDLARYLPNGEIEYLGRIDNQVKVRGFRIELGEIEETLRSHPGVMTTAVIVREDIPADKRLVAYLVPDPQYQGTDAALDEERIDNWRSLYEETYSQTTVSEDSTFNIIGWNSSYTGLPVPESEMREWVEHTIERISALQPRRVLEIGCGTGLLLFKIAPHCEEYWGTDFSATALEYIEQQLHQHNLPQVKLLHQQADDFQNIPPESFDLIVINSVIQYFPHIDYLLSVLSAAVKAVSPGGKIFIGDVRNLALLKAFHLSVQLHQADASLEIGQLWQRVQKRLAQEEELAIAPAFFTALQQYLPQITHVQIQPKRGNYHNELTKFRYDVVLHIVHETTQSATAPIKSWLDWQKQKLNLTAVGKLLQSRQSELLAICRIPNARLAKEIQSLALLAKDSTPATVGELQTLLSPTIAEYGVEPEDLYNLGRSYGYNVELSWLNSQSDGSYDAIFRTTTTPQLGEFLARHLVSTRQPWHTYANNPLEGKLSRQLIPQLRDYLHQKLPEYMIPSAFVILEELPLTANGKVDRRSLPTPELPRSDFHTVYVAPQTPLEQQLASIWTEILGVEPIGIHDDFFEIGGNSLLIAQLVIQVREHFYVDLPLRTLFESPTIADLAENIENAQQTGSFIVQASTIIDLKAEAVLDEDINTKGLCYEYINEPSHIFLTGATGFLGAFLLDELLQQTSANIYCLVRADNTQVGWQKIKTCLESYLIWDESFRSRITPVVGDLSQSLLGLSTSEFQILASKIDVIYHNGAWVHHTSPYAKLKTANVLGTKEILRLASQVKVKPVHFVSTSGIVESDGDNLIIYEDDSIDNIVVPANGYAQSKWVAEKLVKIAGDRGIPTCIYRPGRISGHSQTGVFNRNDFLYKLIIGCIELGSAPESDMTLNLIPVDFMSQALVYLSKQEKSLGKTFHLFHPQPLKYDVLIKSIRTMGFPLQLISYKQWQTKLREIAGNSPGHTLSPLLSFFTADKVDDSESNHNQLTFDYQNTFNGLIDSKIICPLIDETVLHTYLSYLRKKLDLRLFKEVKNLNPAKSFQLSNNIYE</sequence>
<dbReference type="InterPro" id="IPR045851">
    <property type="entry name" value="AMP-bd_C_sf"/>
</dbReference>
<evidence type="ECO:0000313" key="8">
    <source>
        <dbReference type="EMBL" id="MBH8554249.1"/>
    </source>
</evidence>
<evidence type="ECO:0000256" key="4">
    <source>
        <dbReference type="ARBA" id="ARBA00022598"/>
    </source>
</evidence>
<dbReference type="Pfam" id="PF00550">
    <property type="entry name" value="PP-binding"/>
    <property type="match status" value="1"/>
</dbReference>
<evidence type="ECO:0000256" key="3">
    <source>
        <dbReference type="ARBA" id="ARBA00022553"/>
    </source>
</evidence>
<dbReference type="CDD" id="cd12115">
    <property type="entry name" value="A_NRPS_Sfm_like"/>
    <property type="match status" value="1"/>
</dbReference>
<dbReference type="SUPFAM" id="SSF53335">
    <property type="entry name" value="S-adenosyl-L-methionine-dependent methyltransferases"/>
    <property type="match status" value="1"/>
</dbReference>
<dbReference type="InterPro" id="IPR001242">
    <property type="entry name" value="Condensation_dom"/>
</dbReference>
<keyword evidence="3" id="KW-0597">Phosphoprotein</keyword>
<dbReference type="Pfam" id="PF00668">
    <property type="entry name" value="Condensation"/>
    <property type="match status" value="1"/>
</dbReference>
<dbReference type="InterPro" id="IPR020806">
    <property type="entry name" value="PKS_PP-bd"/>
</dbReference>
<dbReference type="GO" id="GO:0031177">
    <property type="term" value="F:phosphopantetheine binding"/>
    <property type="evidence" value="ECO:0007669"/>
    <property type="project" value="InterPro"/>
</dbReference>